<sequence>MEPRIWLIAGPTASGKSALAARLARETGGEVVGADSMQLYRDLQVLTARPSPTELQGEAPHHLMGIADAAEAWSVGRWVRAAEPLIAEILARGRPAIVAGGTGLYFAALTEGLADVPEVPPEVRAETAATYDALGEDAFRQTLAGVDHEAAARIAPGDRQRLCRAWEVHAATGVSLTEWQARTRPVLAPGSWRGVVLEPPRPALYDRCDARLEWMVANGALDEVRALMARGLAPELPAMKAVGVRELADHVAGRASLQEALAAAQRETRRYVKRQTTWLRHRMAGWPRITALEPEAQWRQFLALEPALTP</sequence>
<dbReference type="PANTHER" id="PTHR11088:SF60">
    <property type="entry name" value="TRNA DIMETHYLALLYLTRANSFERASE"/>
    <property type="match status" value="1"/>
</dbReference>
<keyword evidence="4 10" id="KW-0808">Transferase</keyword>
<dbReference type="HAMAP" id="MF_00185">
    <property type="entry name" value="IPP_trans"/>
    <property type="match status" value="1"/>
</dbReference>
<comment type="subunit">
    <text evidence="10">Monomer.</text>
</comment>
<comment type="caution">
    <text evidence="10">Lacks conserved residue(s) required for the propagation of feature annotation.</text>
</comment>
<name>A0ABW4MX35_9CAUL</name>
<evidence type="ECO:0000256" key="3">
    <source>
        <dbReference type="ARBA" id="ARBA00005842"/>
    </source>
</evidence>
<comment type="cofactor">
    <cofactor evidence="1 10">
        <name>Mg(2+)</name>
        <dbReference type="ChEBI" id="CHEBI:18420"/>
    </cofactor>
</comment>
<dbReference type="RefSeq" id="WP_377280947.1">
    <property type="nucleotide sequence ID" value="NZ_JBHRSI010000003.1"/>
</dbReference>
<feature type="site" description="Interaction with substrate tRNA" evidence="10">
    <location>
        <position position="124"/>
    </location>
</feature>
<protein>
    <recommendedName>
        <fullName evidence="10">tRNA dimethylallyltransferase</fullName>
        <ecNumber evidence="10">2.5.1.75</ecNumber>
    </recommendedName>
    <alternativeName>
        <fullName evidence="10">Dimethylallyl diphosphate:tRNA dimethylallyltransferase</fullName>
        <shortName evidence="10">DMAPP:tRNA dimethylallyltransferase</shortName>
        <shortName evidence="10">DMATase</shortName>
    </alternativeName>
    <alternativeName>
        <fullName evidence="10">Isopentenyl-diphosphate:tRNA isopentenyltransferase</fullName>
        <shortName evidence="10">IPP transferase</shortName>
        <shortName evidence="10">IPPT</shortName>
        <shortName evidence="10">IPTase</shortName>
    </alternativeName>
</protein>
<feature type="binding site" evidence="10">
    <location>
        <begin position="10"/>
        <end position="17"/>
    </location>
    <ligand>
        <name>ATP</name>
        <dbReference type="ChEBI" id="CHEBI:30616"/>
    </ligand>
</feature>
<feature type="binding site" evidence="10">
    <location>
        <begin position="12"/>
        <end position="17"/>
    </location>
    <ligand>
        <name>substrate</name>
    </ligand>
</feature>
<gene>
    <name evidence="10 14" type="primary">miaA</name>
    <name evidence="14" type="ORF">ACFSC0_02380</name>
</gene>
<dbReference type="EC" id="2.5.1.75" evidence="10"/>
<comment type="function">
    <text evidence="2 10 12">Catalyzes the transfer of a dimethylallyl group onto the adenine at position 37 in tRNAs that read codons beginning with uridine, leading to the formation of N6-(dimethylallyl)adenosine (i(6)A).</text>
</comment>
<evidence type="ECO:0000256" key="11">
    <source>
        <dbReference type="RuleBase" id="RU003783"/>
    </source>
</evidence>
<evidence type="ECO:0000256" key="1">
    <source>
        <dbReference type="ARBA" id="ARBA00001946"/>
    </source>
</evidence>
<comment type="catalytic activity">
    <reaction evidence="9 10 11">
        <text>adenosine(37) in tRNA + dimethylallyl diphosphate = N(6)-dimethylallyladenosine(37) in tRNA + diphosphate</text>
        <dbReference type="Rhea" id="RHEA:26482"/>
        <dbReference type="Rhea" id="RHEA-COMP:10162"/>
        <dbReference type="Rhea" id="RHEA-COMP:10375"/>
        <dbReference type="ChEBI" id="CHEBI:33019"/>
        <dbReference type="ChEBI" id="CHEBI:57623"/>
        <dbReference type="ChEBI" id="CHEBI:74411"/>
        <dbReference type="ChEBI" id="CHEBI:74415"/>
        <dbReference type="EC" id="2.5.1.75"/>
    </reaction>
</comment>
<evidence type="ECO:0000256" key="13">
    <source>
        <dbReference type="RuleBase" id="RU003785"/>
    </source>
</evidence>
<dbReference type="InterPro" id="IPR027417">
    <property type="entry name" value="P-loop_NTPase"/>
</dbReference>
<dbReference type="SUPFAM" id="SSF52540">
    <property type="entry name" value="P-loop containing nucleoside triphosphate hydrolases"/>
    <property type="match status" value="2"/>
</dbReference>
<dbReference type="Gene3D" id="1.10.20.140">
    <property type="match status" value="1"/>
</dbReference>
<reference evidence="15" key="1">
    <citation type="journal article" date="2019" name="Int. J. Syst. Evol. Microbiol.">
        <title>The Global Catalogue of Microorganisms (GCM) 10K type strain sequencing project: providing services to taxonomists for standard genome sequencing and annotation.</title>
        <authorList>
            <consortium name="The Broad Institute Genomics Platform"/>
            <consortium name="The Broad Institute Genome Sequencing Center for Infectious Disease"/>
            <person name="Wu L."/>
            <person name="Ma J."/>
        </authorList>
    </citation>
    <scope>NUCLEOTIDE SEQUENCE [LARGE SCALE GENOMIC DNA]</scope>
    <source>
        <strain evidence="15">DFY28</strain>
    </source>
</reference>
<feature type="region of interest" description="Interaction with substrate tRNA" evidence="10">
    <location>
        <begin position="160"/>
        <end position="164"/>
    </location>
</feature>
<evidence type="ECO:0000256" key="6">
    <source>
        <dbReference type="ARBA" id="ARBA00022741"/>
    </source>
</evidence>
<dbReference type="Gene3D" id="3.40.50.300">
    <property type="entry name" value="P-loop containing nucleotide triphosphate hydrolases"/>
    <property type="match status" value="1"/>
</dbReference>
<feature type="region of interest" description="Interaction with substrate tRNA" evidence="10">
    <location>
        <begin position="35"/>
        <end position="38"/>
    </location>
</feature>
<keyword evidence="15" id="KW-1185">Reference proteome</keyword>
<evidence type="ECO:0000256" key="10">
    <source>
        <dbReference type="HAMAP-Rule" id="MF_00185"/>
    </source>
</evidence>
<evidence type="ECO:0000256" key="5">
    <source>
        <dbReference type="ARBA" id="ARBA00022694"/>
    </source>
</evidence>
<dbReference type="InterPro" id="IPR039657">
    <property type="entry name" value="Dimethylallyltransferase"/>
</dbReference>
<dbReference type="PANTHER" id="PTHR11088">
    <property type="entry name" value="TRNA DIMETHYLALLYLTRANSFERASE"/>
    <property type="match status" value="1"/>
</dbReference>
<evidence type="ECO:0000256" key="9">
    <source>
        <dbReference type="ARBA" id="ARBA00049563"/>
    </source>
</evidence>
<evidence type="ECO:0000256" key="7">
    <source>
        <dbReference type="ARBA" id="ARBA00022840"/>
    </source>
</evidence>
<comment type="similarity">
    <text evidence="3 10 13">Belongs to the IPP transferase family.</text>
</comment>
<dbReference type="NCBIfam" id="TIGR00174">
    <property type="entry name" value="miaA"/>
    <property type="match status" value="1"/>
</dbReference>
<keyword evidence="7 10" id="KW-0067">ATP-binding</keyword>
<evidence type="ECO:0000256" key="12">
    <source>
        <dbReference type="RuleBase" id="RU003784"/>
    </source>
</evidence>
<organism evidence="14 15">
    <name type="scientific">Phenylobacterium terrae</name>
    <dbReference type="NCBI Taxonomy" id="2665495"/>
    <lineage>
        <taxon>Bacteria</taxon>
        <taxon>Pseudomonadati</taxon>
        <taxon>Pseudomonadota</taxon>
        <taxon>Alphaproteobacteria</taxon>
        <taxon>Caulobacterales</taxon>
        <taxon>Caulobacteraceae</taxon>
        <taxon>Phenylobacterium</taxon>
    </lineage>
</organism>
<keyword evidence="5 10" id="KW-0819">tRNA processing</keyword>
<evidence type="ECO:0000256" key="2">
    <source>
        <dbReference type="ARBA" id="ARBA00003213"/>
    </source>
</evidence>
<feature type="site" description="Interaction with substrate tRNA" evidence="10">
    <location>
        <position position="102"/>
    </location>
</feature>
<evidence type="ECO:0000313" key="14">
    <source>
        <dbReference type="EMBL" id="MFD1782226.1"/>
    </source>
</evidence>
<evidence type="ECO:0000313" key="15">
    <source>
        <dbReference type="Proteomes" id="UP001597237"/>
    </source>
</evidence>
<dbReference type="Pfam" id="PF01715">
    <property type="entry name" value="IPPT"/>
    <property type="match status" value="1"/>
</dbReference>
<proteinExistence type="inferred from homology"/>
<keyword evidence="6 10" id="KW-0547">Nucleotide-binding</keyword>
<dbReference type="EMBL" id="JBHUEY010000001">
    <property type="protein sequence ID" value="MFD1782226.1"/>
    <property type="molecule type" value="Genomic_DNA"/>
</dbReference>
<dbReference type="GO" id="GO:0052381">
    <property type="term" value="F:tRNA dimethylallyltransferase activity"/>
    <property type="evidence" value="ECO:0007669"/>
    <property type="project" value="UniProtKB-EC"/>
</dbReference>
<dbReference type="InterPro" id="IPR018022">
    <property type="entry name" value="IPT"/>
</dbReference>
<comment type="caution">
    <text evidence="14">The sequence shown here is derived from an EMBL/GenBank/DDBJ whole genome shotgun (WGS) entry which is preliminary data.</text>
</comment>
<dbReference type="Proteomes" id="UP001597237">
    <property type="component" value="Unassembled WGS sequence"/>
</dbReference>
<evidence type="ECO:0000256" key="8">
    <source>
        <dbReference type="ARBA" id="ARBA00022842"/>
    </source>
</evidence>
<keyword evidence="8 10" id="KW-0460">Magnesium</keyword>
<evidence type="ECO:0000256" key="4">
    <source>
        <dbReference type="ARBA" id="ARBA00022679"/>
    </source>
</evidence>
<accession>A0ABW4MX35</accession>